<reference evidence="1 2" key="1">
    <citation type="submission" date="2018-11" db="EMBL/GenBank/DDBJ databases">
        <authorList>
            <person name="Li F."/>
        </authorList>
    </citation>
    <scope>NUCLEOTIDE SEQUENCE [LARGE SCALE GENOMIC DNA]</scope>
    <source>
        <strain evidence="1 2">YS17T</strain>
    </source>
</reference>
<dbReference type="NCBIfam" id="TIGR03847">
    <property type="entry name" value="conserved hypothetical protein"/>
    <property type="match status" value="1"/>
</dbReference>
<name>A0A3N6WL64_9ACTN</name>
<dbReference type="InterPro" id="IPR021441">
    <property type="entry name" value="DUF3090"/>
</dbReference>
<protein>
    <submittedName>
        <fullName evidence="1">DUF3090 domain-containing protein</fullName>
    </submittedName>
</protein>
<dbReference type="Proteomes" id="UP000275225">
    <property type="component" value="Unassembled WGS sequence"/>
</dbReference>
<proteinExistence type="predicted"/>
<comment type="caution">
    <text evidence="1">The sequence shown here is derived from an EMBL/GenBank/DDBJ whole genome shotgun (WGS) entry which is preliminary data.</text>
</comment>
<keyword evidence="2" id="KW-1185">Reference proteome</keyword>
<dbReference type="EMBL" id="RQJX01000020">
    <property type="protein sequence ID" value="RQN02525.1"/>
    <property type="molecule type" value="Genomic_DNA"/>
</dbReference>
<evidence type="ECO:0000313" key="2">
    <source>
        <dbReference type="Proteomes" id="UP000275225"/>
    </source>
</evidence>
<dbReference type="RefSeq" id="WP_124237655.1">
    <property type="nucleotide sequence ID" value="NZ_JBHUFI010000011.1"/>
</dbReference>
<dbReference type="AlphaFoldDB" id="A0A3N6WL64"/>
<sequence>MATVVHDFDWPDRFVVGTVGRPGQRTFYLQVRDGDRVVSVGLEKEQSAVLADRMDELLDELMSIEGNPASIPARAPEGLDDDDPLDSPVVEQFRVGMMTLGWDPSTAQVVIEAHPLVEGEPDEEPNPEESPEVLQVRIPVGAARSFAKRAREVVLAGRPYCPLCLNPMDPEGHICPATDDFL</sequence>
<dbReference type="OrthoDB" id="156387at2"/>
<dbReference type="Pfam" id="PF11290">
    <property type="entry name" value="DUF3090"/>
    <property type="match status" value="1"/>
</dbReference>
<organism evidence="1 2">
    <name type="scientific">Aeromicrobium camelliae</name>
    <dbReference type="NCBI Taxonomy" id="1538144"/>
    <lineage>
        <taxon>Bacteria</taxon>
        <taxon>Bacillati</taxon>
        <taxon>Actinomycetota</taxon>
        <taxon>Actinomycetes</taxon>
        <taxon>Propionibacteriales</taxon>
        <taxon>Nocardioidaceae</taxon>
        <taxon>Aeromicrobium</taxon>
    </lineage>
</organism>
<evidence type="ECO:0000313" key="1">
    <source>
        <dbReference type="EMBL" id="RQN02525.1"/>
    </source>
</evidence>
<accession>A0A3N6WL64</accession>
<gene>
    <name evidence="1" type="ORF">EHW97_13265</name>
</gene>